<dbReference type="AlphaFoldDB" id="T0S6J4"/>
<dbReference type="InterPro" id="IPR050832">
    <property type="entry name" value="Bact_Acetyltransf"/>
</dbReference>
<evidence type="ECO:0000313" key="4">
    <source>
        <dbReference type="EMBL" id="EQC38377.1"/>
    </source>
</evidence>
<protein>
    <recommendedName>
        <fullName evidence="3">N-acetyltransferase domain-containing protein</fullName>
    </recommendedName>
</protein>
<dbReference type="PROSITE" id="PS51186">
    <property type="entry name" value="GNAT"/>
    <property type="match status" value="1"/>
</dbReference>
<evidence type="ECO:0000259" key="3">
    <source>
        <dbReference type="PROSITE" id="PS51186"/>
    </source>
</evidence>
<keyword evidence="1" id="KW-0808">Transferase</keyword>
<evidence type="ECO:0000256" key="2">
    <source>
        <dbReference type="ARBA" id="ARBA00023315"/>
    </source>
</evidence>
<feature type="domain" description="N-acetyltransferase" evidence="3">
    <location>
        <begin position="2"/>
        <end position="162"/>
    </location>
</feature>
<dbReference type="Pfam" id="PF00583">
    <property type="entry name" value="Acetyltransf_1"/>
    <property type="match status" value="1"/>
</dbReference>
<evidence type="ECO:0000313" key="5">
    <source>
        <dbReference type="Proteomes" id="UP000030762"/>
    </source>
</evidence>
<sequence>MVSYREAATEDAAAIVALVNYCYRGEPSKEGWTTEADFLTEPRTDADEVAALVTTTSKFILAEEDSTLVGCVNVQLQVKEATGYLGLFVVLPSLQGRGLGKALLATAEATLTETWPVTVIEITVLTIRTEILAFYERRGYKRTGHTWPANVPGATVPNLMFETLVKQVERWPHSSCLS</sequence>
<dbReference type="Gene3D" id="3.40.630.30">
    <property type="match status" value="1"/>
</dbReference>
<organism evidence="4 5">
    <name type="scientific">Saprolegnia diclina (strain VS20)</name>
    <dbReference type="NCBI Taxonomy" id="1156394"/>
    <lineage>
        <taxon>Eukaryota</taxon>
        <taxon>Sar</taxon>
        <taxon>Stramenopiles</taxon>
        <taxon>Oomycota</taxon>
        <taxon>Saprolegniomycetes</taxon>
        <taxon>Saprolegniales</taxon>
        <taxon>Saprolegniaceae</taxon>
        <taxon>Saprolegnia</taxon>
    </lineage>
</organism>
<dbReference type="CDD" id="cd04301">
    <property type="entry name" value="NAT_SF"/>
    <property type="match status" value="1"/>
</dbReference>
<dbReference type="EMBL" id="JH767141">
    <property type="protein sequence ID" value="EQC38377.1"/>
    <property type="molecule type" value="Genomic_DNA"/>
</dbReference>
<dbReference type="GO" id="GO:0016747">
    <property type="term" value="F:acyltransferase activity, transferring groups other than amino-acyl groups"/>
    <property type="evidence" value="ECO:0007669"/>
    <property type="project" value="InterPro"/>
</dbReference>
<dbReference type="OrthoDB" id="73213at2759"/>
<accession>T0S6J4</accession>
<keyword evidence="2" id="KW-0012">Acyltransferase</keyword>
<dbReference type="InParanoid" id="T0S6J4"/>
<proteinExistence type="predicted"/>
<dbReference type="InterPro" id="IPR000182">
    <property type="entry name" value="GNAT_dom"/>
</dbReference>
<dbReference type="Proteomes" id="UP000030762">
    <property type="component" value="Unassembled WGS sequence"/>
</dbReference>
<dbReference type="SUPFAM" id="SSF55729">
    <property type="entry name" value="Acyl-CoA N-acyltransferases (Nat)"/>
    <property type="match status" value="1"/>
</dbReference>
<name>T0S6J4_SAPDV</name>
<dbReference type="PANTHER" id="PTHR43877:SF2">
    <property type="entry name" value="AMINOALKYLPHOSPHONATE N-ACETYLTRANSFERASE-RELATED"/>
    <property type="match status" value="1"/>
</dbReference>
<dbReference type="GeneID" id="19944816"/>
<dbReference type="InterPro" id="IPR016181">
    <property type="entry name" value="Acyl_CoA_acyltransferase"/>
</dbReference>
<gene>
    <name evidence="4" type="ORF">SDRG_04089</name>
</gene>
<dbReference type="RefSeq" id="XP_008607969.1">
    <property type="nucleotide sequence ID" value="XM_008609747.1"/>
</dbReference>
<evidence type="ECO:0000256" key="1">
    <source>
        <dbReference type="ARBA" id="ARBA00022679"/>
    </source>
</evidence>
<keyword evidence="5" id="KW-1185">Reference proteome</keyword>
<dbReference type="VEuPathDB" id="FungiDB:SDRG_04089"/>
<dbReference type="STRING" id="1156394.T0S6J4"/>
<dbReference type="OMA" id="ACCQLEH"/>
<reference evidence="4 5" key="1">
    <citation type="submission" date="2012-04" db="EMBL/GenBank/DDBJ databases">
        <title>The Genome Sequence of Saprolegnia declina VS20.</title>
        <authorList>
            <consortium name="The Broad Institute Genome Sequencing Platform"/>
            <person name="Russ C."/>
            <person name="Nusbaum C."/>
            <person name="Tyler B."/>
            <person name="van West P."/>
            <person name="Dieguez-Uribeondo J."/>
            <person name="de Bruijn I."/>
            <person name="Tripathy S."/>
            <person name="Jiang R."/>
            <person name="Young S.K."/>
            <person name="Zeng Q."/>
            <person name="Gargeya S."/>
            <person name="Fitzgerald M."/>
            <person name="Haas B."/>
            <person name="Abouelleil A."/>
            <person name="Alvarado L."/>
            <person name="Arachchi H.M."/>
            <person name="Berlin A."/>
            <person name="Chapman S.B."/>
            <person name="Goldberg J."/>
            <person name="Griggs A."/>
            <person name="Gujja S."/>
            <person name="Hansen M."/>
            <person name="Howarth C."/>
            <person name="Imamovic A."/>
            <person name="Larimer J."/>
            <person name="McCowen C."/>
            <person name="Montmayeur A."/>
            <person name="Murphy C."/>
            <person name="Neiman D."/>
            <person name="Pearson M."/>
            <person name="Priest M."/>
            <person name="Roberts A."/>
            <person name="Saif S."/>
            <person name="Shea T."/>
            <person name="Sisk P."/>
            <person name="Sykes S."/>
            <person name="Wortman J."/>
            <person name="Nusbaum C."/>
            <person name="Birren B."/>
        </authorList>
    </citation>
    <scope>NUCLEOTIDE SEQUENCE [LARGE SCALE GENOMIC DNA]</scope>
    <source>
        <strain evidence="4 5">VS20</strain>
    </source>
</reference>
<dbReference type="PANTHER" id="PTHR43877">
    <property type="entry name" value="AMINOALKYLPHOSPHONATE N-ACETYLTRANSFERASE-RELATED-RELATED"/>
    <property type="match status" value="1"/>
</dbReference>
<dbReference type="eggNOG" id="ENOG502S8V6">
    <property type="taxonomic scope" value="Eukaryota"/>
</dbReference>